<comment type="subcellular location">
    <subcellularLocation>
        <location evidence="1 12">Cytoplasm</location>
    </subcellularLocation>
</comment>
<dbReference type="Gene3D" id="3.40.50.880">
    <property type="match status" value="1"/>
</dbReference>
<keyword evidence="6 12" id="KW-0378">Hydrolase</keyword>
<evidence type="ECO:0000256" key="1">
    <source>
        <dbReference type="ARBA" id="ARBA00004496"/>
    </source>
</evidence>
<dbReference type="SUPFAM" id="SSF52317">
    <property type="entry name" value="Class I glutamine amidotransferase-like"/>
    <property type="match status" value="1"/>
</dbReference>
<dbReference type="EC" id="4.3.2.10" evidence="12"/>
<dbReference type="CDD" id="cd01748">
    <property type="entry name" value="GATase1_IGP_Synthase"/>
    <property type="match status" value="1"/>
</dbReference>
<keyword evidence="8 12" id="KW-0368">Histidine biosynthesis</keyword>
<evidence type="ECO:0000259" key="14">
    <source>
        <dbReference type="Pfam" id="PF00117"/>
    </source>
</evidence>
<sequence>MTDVALIDAGGANLGSVRYALERLGVEARLVRDAAGLQGAQRVILPGVGAAPEAMSRLRAQGLVEPLRQLQVPLIGICLGMQLLFERSEEGDVDCLGLLPGIVRHMTPALGIRVPHMGWNQLVPMRASALLDGLPERASAYFVHGYAAPVTADTVAACDHGGLFTAVVQQGLRCGAQFHPERSAETGARILRNFLEMSFP</sequence>
<dbReference type="FunFam" id="3.40.50.880:FF:000009">
    <property type="entry name" value="Imidazole glycerol phosphate synthase subunit HisH"/>
    <property type="match status" value="1"/>
</dbReference>
<dbReference type="PANTHER" id="PTHR42701">
    <property type="entry name" value="IMIDAZOLE GLYCEROL PHOSPHATE SYNTHASE SUBUNIT HISH"/>
    <property type="match status" value="1"/>
</dbReference>
<organism evidence="15 16">
    <name type="scientific">Xanthomonas arboricola pv. guizotiae</name>
    <dbReference type="NCBI Taxonomy" id="487867"/>
    <lineage>
        <taxon>Bacteria</taxon>
        <taxon>Pseudomonadati</taxon>
        <taxon>Pseudomonadota</taxon>
        <taxon>Gammaproteobacteria</taxon>
        <taxon>Lysobacterales</taxon>
        <taxon>Lysobacteraceae</taxon>
        <taxon>Xanthomonas</taxon>
    </lineage>
</organism>
<evidence type="ECO:0000313" key="16">
    <source>
        <dbReference type="Proteomes" id="UP000238049"/>
    </source>
</evidence>
<accession>A0A2S6ZU62</accession>
<dbReference type="Proteomes" id="UP000238049">
    <property type="component" value="Unassembled WGS sequence"/>
</dbReference>
<keyword evidence="5 12" id="KW-0028">Amino-acid biosynthesis</keyword>
<gene>
    <name evidence="12 15" type="primary">hisH</name>
    <name evidence="15" type="ORF">XarbCFBP7409_16525</name>
</gene>
<comment type="function">
    <text evidence="12">IGPS catalyzes the conversion of PRFAR and glutamine to IGP, AICAR and glutamate. The HisH subunit catalyzes the hydrolysis of glutamine to glutamate and ammonia as part of the synthesis of IGP and AICAR. The resulting ammonia molecule is channeled to the active site of HisF.</text>
</comment>
<dbReference type="PANTHER" id="PTHR42701:SF1">
    <property type="entry name" value="IMIDAZOLE GLYCEROL PHOSPHATE SYNTHASE SUBUNIT HISH"/>
    <property type="match status" value="1"/>
</dbReference>
<dbReference type="GO" id="GO:0004359">
    <property type="term" value="F:glutaminase activity"/>
    <property type="evidence" value="ECO:0007669"/>
    <property type="project" value="UniProtKB-EC"/>
</dbReference>
<proteinExistence type="inferred from homology"/>
<evidence type="ECO:0000256" key="13">
    <source>
        <dbReference type="PIRSR" id="PIRSR000495-1"/>
    </source>
</evidence>
<comment type="pathway">
    <text evidence="2 12">Amino-acid biosynthesis; L-histidine biosynthesis; L-histidine from 5-phospho-alpha-D-ribose 1-diphosphate: step 5/9.</text>
</comment>
<keyword evidence="9 12" id="KW-0456">Lyase</keyword>
<dbReference type="Pfam" id="PF00117">
    <property type="entry name" value="GATase"/>
    <property type="match status" value="1"/>
</dbReference>
<evidence type="ECO:0000256" key="4">
    <source>
        <dbReference type="ARBA" id="ARBA00022490"/>
    </source>
</evidence>
<comment type="subunit">
    <text evidence="3 12">Heterodimer of HisH and HisF.</text>
</comment>
<dbReference type="HAMAP" id="MF_00278">
    <property type="entry name" value="HisH"/>
    <property type="match status" value="1"/>
</dbReference>
<dbReference type="AlphaFoldDB" id="A0A2S6ZU62"/>
<dbReference type="EC" id="3.5.1.2" evidence="12"/>
<feature type="active site" evidence="12 13">
    <location>
        <position position="179"/>
    </location>
</feature>
<evidence type="ECO:0000256" key="10">
    <source>
        <dbReference type="ARBA" id="ARBA00047838"/>
    </source>
</evidence>
<keyword evidence="4 12" id="KW-0963">Cytoplasm</keyword>
<dbReference type="EMBL" id="MDSL01000040">
    <property type="protein sequence ID" value="PPT96053.1"/>
    <property type="molecule type" value="Genomic_DNA"/>
</dbReference>
<comment type="caution">
    <text evidence="15">The sequence shown here is derived from an EMBL/GenBank/DDBJ whole genome shotgun (WGS) entry which is preliminary data.</text>
</comment>
<dbReference type="GO" id="GO:0000107">
    <property type="term" value="F:imidazoleglycerol-phosphate synthase activity"/>
    <property type="evidence" value="ECO:0007669"/>
    <property type="project" value="UniProtKB-UniRule"/>
</dbReference>
<feature type="active site" evidence="12 13">
    <location>
        <position position="181"/>
    </location>
</feature>
<dbReference type="RefSeq" id="WP_104563564.1">
    <property type="nucleotide sequence ID" value="NZ_MDSK01000023.1"/>
</dbReference>
<evidence type="ECO:0000256" key="3">
    <source>
        <dbReference type="ARBA" id="ARBA00011152"/>
    </source>
</evidence>
<evidence type="ECO:0000256" key="2">
    <source>
        <dbReference type="ARBA" id="ARBA00005091"/>
    </source>
</evidence>
<evidence type="ECO:0000256" key="9">
    <source>
        <dbReference type="ARBA" id="ARBA00023239"/>
    </source>
</evidence>
<dbReference type="GO" id="GO:0016829">
    <property type="term" value="F:lyase activity"/>
    <property type="evidence" value="ECO:0007669"/>
    <property type="project" value="UniProtKB-KW"/>
</dbReference>
<comment type="catalytic activity">
    <reaction evidence="10 12">
        <text>5-[(5-phospho-1-deoxy-D-ribulos-1-ylimino)methylamino]-1-(5-phospho-beta-D-ribosyl)imidazole-4-carboxamide + L-glutamine = D-erythro-1-(imidazol-4-yl)glycerol 3-phosphate + 5-amino-1-(5-phospho-beta-D-ribosyl)imidazole-4-carboxamide + L-glutamate + H(+)</text>
        <dbReference type="Rhea" id="RHEA:24793"/>
        <dbReference type="ChEBI" id="CHEBI:15378"/>
        <dbReference type="ChEBI" id="CHEBI:29985"/>
        <dbReference type="ChEBI" id="CHEBI:58278"/>
        <dbReference type="ChEBI" id="CHEBI:58359"/>
        <dbReference type="ChEBI" id="CHEBI:58475"/>
        <dbReference type="ChEBI" id="CHEBI:58525"/>
        <dbReference type="EC" id="4.3.2.10"/>
    </reaction>
</comment>
<evidence type="ECO:0000256" key="5">
    <source>
        <dbReference type="ARBA" id="ARBA00022605"/>
    </source>
</evidence>
<evidence type="ECO:0000256" key="6">
    <source>
        <dbReference type="ARBA" id="ARBA00022801"/>
    </source>
</evidence>
<evidence type="ECO:0000313" key="15">
    <source>
        <dbReference type="EMBL" id="PPT96053.1"/>
    </source>
</evidence>
<evidence type="ECO:0000256" key="12">
    <source>
        <dbReference type="HAMAP-Rule" id="MF_00278"/>
    </source>
</evidence>
<comment type="catalytic activity">
    <reaction evidence="11 12">
        <text>L-glutamine + H2O = L-glutamate + NH4(+)</text>
        <dbReference type="Rhea" id="RHEA:15889"/>
        <dbReference type="ChEBI" id="CHEBI:15377"/>
        <dbReference type="ChEBI" id="CHEBI:28938"/>
        <dbReference type="ChEBI" id="CHEBI:29985"/>
        <dbReference type="ChEBI" id="CHEBI:58359"/>
        <dbReference type="EC" id="3.5.1.2"/>
    </reaction>
</comment>
<dbReference type="GO" id="GO:0000105">
    <property type="term" value="P:L-histidine biosynthetic process"/>
    <property type="evidence" value="ECO:0007669"/>
    <property type="project" value="UniProtKB-UniRule"/>
</dbReference>
<dbReference type="InterPro" id="IPR029062">
    <property type="entry name" value="Class_I_gatase-like"/>
</dbReference>
<feature type="domain" description="Glutamine amidotransferase" evidence="14">
    <location>
        <begin position="6"/>
        <end position="195"/>
    </location>
</feature>
<evidence type="ECO:0000256" key="11">
    <source>
        <dbReference type="ARBA" id="ARBA00049534"/>
    </source>
</evidence>
<dbReference type="InterPro" id="IPR017926">
    <property type="entry name" value="GATASE"/>
</dbReference>
<evidence type="ECO:0000256" key="8">
    <source>
        <dbReference type="ARBA" id="ARBA00023102"/>
    </source>
</evidence>
<dbReference type="InterPro" id="IPR010139">
    <property type="entry name" value="Imidazole-glycPsynth_HisH"/>
</dbReference>
<reference evidence="15 16" key="1">
    <citation type="submission" date="2016-08" db="EMBL/GenBank/DDBJ databases">
        <title>Evolution of the type three secretion system and type three effector repertoires in Xanthomonas.</title>
        <authorList>
            <person name="Merda D."/>
            <person name="Briand M."/>
            <person name="Bosis E."/>
            <person name="Rousseau C."/>
            <person name="Portier P."/>
            <person name="Jacques M.-A."/>
            <person name="Fischer-Le Saux M."/>
        </authorList>
    </citation>
    <scope>NUCLEOTIDE SEQUENCE [LARGE SCALE GENOMIC DNA]</scope>
    <source>
        <strain evidence="15 16">CFBP 7409</strain>
    </source>
</reference>
<name>A0A2S6ZU62_9XANT</name>
<dbReference type="PIRSF" id="PIRSF000495">
    <property type="entry name" value="Amidotransf_hisH"/>
    <property type="match status" value="1"/>
</dbReference>
<dbReference type="GO" id="GO:0005737">
    <property type="term" value="C:cytoplasm"/>
    <property type="evidence" value="ECO:0007669"/>
    <property type="project" value="UniProtKB-SubCell"/>
</dbReference>
<evidence type="ECO:0000256" key="7">
    <source>
        <dbReference type="ARBA" id="ARBA00022962"/>
    </source>
</evidence>
<protein>
    <recommendedName>
        <fullName evidence="12">Imidazole glycerol phosphate synthase subunit HisH</fullName>
        <ecNumber evidence="12">4.3.2.10</ecNumber>
    </recommendedName>
    <alternativeName>
        <fullName evidence="12">IGP synthase glutaminase subunit</fullName>
        <ecNumber evidence="12">3.5.1.2</ecNumber>
    </alternativeName>
    <alternativeName>
        <fullName evidence="12">IGP synthase subunit HisH</fullName>
    </alternativeName>
    <alternativeName>
        <fullName evidence="12">ImGP synthase subunit HisH</fullName>
        <shortName evidence="12">IGPS subunit HisH</shortName>
    </alternativeName>
</protein>
<keyword evidence="7 12" id="KW-0315">Glutamine amidotransferase</keyword>
<dbReference type="UniPathway" id="UPA00031">
    <property type="reaction ID" value="UER00010"/>
</dbReference>
<feature type="active site" description="Nucleophile" evidence="12 13">
    <location>
        <position position="78"/>
    </location>
</feature>
<dbReference type="NCBIfam" id="TIGR01855">
    <property type="entry name" value="IMP_synth_hisH"/>
    <property type="match status" value="1"/>
</dbReference>
<dbReference type="PROSITE" id="PS51273">
    <property type="entry name" value="GATASE_TYPE_1"/>
    <property type="match status" value="1"/>
</dbReference>